<reference evidence="8" key="1">
    <citation type="submission" date="2020-06" db="EMBL/GenBank/DDBJ databases">
        <title>Draft genomic sequecing of Geomonas sp. Red745.</title>
        <authorList>
            <person name="Itoh H."/>
            <person name="Xu Z.X."/>
            <person name="Ushijima N."/>
            <person name="Masuda Y."/>
            <person name="Shiratori Y."/>
            <person name="Senoo K."/>
        </authorList>
    </citation>
    <scope>NUCLEOTIDE SEQUENCE [LARGE SCALE GENOMIC DNA]</scope>
    <source>
        <strain evidence="8">Red745</strain>
    </source>
</reference>
<dbReference type="InterPro" id="IPR006108">
    <property type="entry name" value="3HC_DH_C"/>
</dbReference>
<sequence>MVQKIGVLGAGQMGSGIAHVFALKGFEVTLYDIAAPQLEKALGSIGQNLERQAKKGAISQGQVAETLQRISTTRDFPALADSDFCVEAVTENEALKLEIFSRLDSVVQPDAILASNTSSIPITKIASATGRLEQVIGMHFMNPVPVMTLVEVIRGHATSDATFAVTRELVAKLDKELALSQDYPGFIVNRVLIPMLNEAIFALYEGVASAEDIDRGMKLGTNQPMGPLTLADFIGLDTVLAIANVLYDGFKDPKYRPCPLLVKMVNAGYLGRKSGRGFFSY</sequence>
<feature type="binding site" evidence="4">
    <location>
        <begin position="9"/>
        <end position="14"/>
    </location>
    <ligand>
        <name>NAD(+)</name>
        <dbReference type="ChEBI" id="CHEBI:57540"/>
    </ligand>
</feature>
<gene>
    <name evidence="7" type="ORF">GMLC_37870</name>
</gene>
<feature type="binding site" evidence="4">
    <location>
        <position position="273"/>
    </location>
    <ligand>
        <name>NAD(+)</name>
        <dbReference type="ChEBI" id="CHEBI:57540"/>
    </ligand>
</feature>
<evidence type="ECO:0000256" key="1">
    <source>
        <dbReference type="ARBA" id="ARBA00009463"/>
    </source>
</evidence>
<evidence type="ECO:0000259" key="5">
    <source>
        <dbReference type="Pfam" id="PF00725"/>
    </source>
</evidence>
<dbReference type="SUPFAM" id="SSF48179">
    <property type="entry name" value="6-phosphogluconate dehydrogenase C-terminal domain-like"/>
    <property type="match status" value="1"/>
</dbReference>
<dbReference type="Proteomes" id="UP000587586">
    <property type="component" value="Unassembled WGS sequence"/>
</dbReference>
<keyword evidence="4" id="KW-0520">NAD</keyword>
<feature type="domain" description="3-hydroxyacyl-CoA dehydrogenase NAD binding" evidence="6">
    <location>
        <begin position="4"/>
        <end position="177"/>
    </location>
</feature>
<dbReference type="PROSITE" id="PS00067">
    <property type="entry name" value="3HCDH"/>
    <property type="match status" value="1"/>
</dbReference>
<dbReference type="Gene3D" id="3.40.50.720">
    <property type="entry name" value="NAD(P)-binding Rossmann-like Domain"/>
    <property type="match status" value="1"/>
</dbReference>
<evidence type="ECO:0000256" key="2">
    <source>
        <dbReference type="ARBA" id="ARBA00023002"/>
    </source>
</evidence>
<keyword evidence="2" id="KW-0560">Oxidoreductase</keyword>
<dbReference type="InterPro" id="IPR006180">
    <property type="entry name" value="3-OHacyl-CoA_DH_CS"/>
</dbReference>
<evidence type="ECO:0000313" key="7">
    <source>
        <dbReference type="EMBL" id="GFO70208.1"/>
    </source>
</evidence>
<dbReference type="Pfam" id="PF02737">
    <property type="entry name" value="3HCDH_N"/>
    <property type="match status" value="1"/>
</dbReference>
<dbReference type="GO" id="GO:0006631">
    <property type="term" value="P:fatty acid metabolic process"/>
    <property type="evidence" value="ECO:0007669"/>
    <property type="project" value="InterPro"/>
</dbReference>
<accession>A0A6V8NC59</accession>
<dbReference type="InterPro" id="IPR008927">
    <property type="entry name" value="6-PGluconate_DH-like_C_sf"/>
</dbReference>
<dbReference type="Pfam" id="PF00725">
    <property type="entry name" value="3HCDH"/>
    <property type="match status" value="1"/>
</dbReference>
<name>A0A6V8NC59_9BACT</name>
<dbReference type="InterPro" id="IPR013328">
    <property type="entry name" value="6PGD_dom2"/>
</dbReference>
<dbReference type="InterPro" id="IPR006176">
    <property type="entry name" value="3-OHacyl-CoA_DH_NAD-bd"/>
</dbReference>
<dbReference type="SUPFAM" id="SSF51735">
    <property type="entry name" value="NAD(P)-binding Rossmann-fold domains"/>
    <property type="match status" value="1"/>
</dbReference>
<comment type="similarity">
    <text evidence="1">Belongs to the 3-hydroxyacyl-CoA dehydrogenase family.</text>
</comment>
<evidence type="ECO:0000259" key="6">
    <source>
        <dbReference type="Pfam" id="PF02737"/>
    </source>
</evidence>
<feature type="site" description="Important for catalytic activity" evidence="3">
    <location>
        <position position="139"/>
    </location>
</feature>
<evidence type="ECO:0000256" key="4">
    <source>
        <dbReference type="PIRSR" id="PIRSR000105-2"/>
    </source>
</evidence>
<dbReference type="Gene3D" id="1.10.1040.10">
    <property type="entry name" value="N-(1-d-carboxylethyl)-l-norvaline Dehydrogenase, domain 2"/>
    <property type="match status" value="1"/>
</dbReference>
<dbReference type="NCBIfam" id="NF005875">
    <property type="entry name" value="PRK07819.1"/>
    <property type="match status" value="1"/>
</dbReference>
<dbReference type="EMBL" id="BLXZ01000009">
    <property type="protein sequence ID" value="GFO70208.1"/>
    <property type="molecule type" value="Genomic_DNA"/>
</dbReference>
<feature type="binding site" evidence="4">
    <location>
        <position position="91"/>
    </location>
    <ligand>
        <name>NAD(+)</name>
        <dbReference type="ChEBI" id="CHEBI:57540"/>
    </ligand>
</feature>
<dbReference type="NCBIfam" id="NF004474">
    <property type="entry name" value="PRK05808.1"/>
    <property type="match status" value="1"/>
</dbReference>
<dbReference type="InterPro" id="IPR022694">
    <property type="entry name" value="3-OHacyl-CoA_DH"/>
</dbReference>
<feature type="domain" description="3-hydroxyacyl-CoA dehydrogenase C-terminal" evidence="5">
    <location>
        <begin position="185"/>
        <end position="281"/>
    </location>
</feature>
<dbReference type="GO" id="GO:0016616">
    <property type="term" value="F:oxidoreductase activity, acting on the CH-OH group of donors, NAD or NADP as acceptor"/>
    <property type="evidence" value="ECO:0007669"/>
    <property type="project" value="InterPro"/>
</dbReference>
<evidence type="ECO:0000256" key="3">
    <source>
        <dbReference type="PIRSR" id="PIRSR000105-1"/>
    </source>
</evidence>
<feature type="binding site" evidence="4">
    <location>
        <position position="118"/>
    </location>
    <ligand>
        <name>NAD(+)</name>
        <dbReference type="ChEBI" id="CHEBI:57540"/>
    </ligand>
</feature>
<dbReference type="InterPro" id="IPR036291">
    <property type="entry name" value="NAD(P)-bd_dom_sf"/>
</dbReference>
<dbReference type="PANTHER" id="PTHR48075:SF5">
    <property type="entry name" value="3-HYDROXYBUTYRYL-COA DEHYDROGENASE"/>
    <property type="match status" value="1"/>
</dbReference>
<keyword evidence="8" id="KW-1185">Reference proteome</keyword>
<dbReference type="PANTHER" id="PTHR48075">
    <property type="entry name" value="3-HYDROXYACYL-COA DEHYDROGENASE FAMILY PROTEIN"/>
    <property type="match status" value="1"/>
</dbReference>
<proteinExistence type="inferred from homology"/>
<organism evidence="7 8">
    <name type="scientific">Geomonas limicola</name>
    <dbReference type="NCBI Taxonomy" id="2740186"/>
    <lineage>
        <taxon>Bacteria</taxon>
        <taxon>Pseudomonadati</taxon>
        <taxon>Thermodesulfobacteriota</taxon>
        <taxon>Desulfuromonadia</taxon>
        <taxon>Geobacterales</taxon>
        <taxon>Geobacteraceae</taxon>
        <taxon>Geomonas</taxon>
    </lineage>
</organism>
<dbReference type="AlphaFoldDB" id="A0A6V8NC59"/>
<feature type="binding site" evidence="4">
    <location>
        <position position="32"/>
    </location>
    <ligand>
        <name>NAD(+)</name>
        <dbReference type="ChEBI" id="CHEBI:57540"/>
    </ligand>
</feature>
<dbReference type="GO" id="GO:0070403">
    <property type="term" value="F:NAD+ binding"/>
    <property type="evidence" value="ECO:0007669"/>
    <property type="project" value="InterPro"/>
</dbReference>
<dbReference type="FunFam" id="3.40.50.720:FF:000009">
    <property type="entry name" value="Fatty oxidation complex, alpha subunit"/>
    <property type="match status" value="1"/>
</dbReference>
<protein>
    <submittedName>
        <fullName evidence="7">3-hydroxybutyryl-CoA dehydrogenase</fullName>
    </submittedName>
</protein>
<evidence type="ECO:0000313" key="8">
    <source>
        <dbReference type="Proteomes" id="UP000587586"/>
    </source>
</evidence>
<comment type="caution">
    <text evidence="7">The sequence shown here is derived from an EMBL/GenBank/DDBJ whole genome shotgun (WGS) entry which is preliminary data.</text>
</comment>
<feature type="binding site" evidence="4">
    <location>
        <position position="96"/>
    </location>
    <ligand>
        <name>NAD(+)</name>
        <dbReference type="ChEBI" id="CHEBI:57540"/>
    </ligand>
</feature>
<feature type="binding site" evidence="4">
    <location>
        <position position="142"/>
    </location>
    <ligand>
        <name>NAD(+)</name>
        <dbReference type="ChEBI" id="CHEBI:57540"/>
    </ligand>
</feature>
<dbReference type="PIRSF" id="PIRSF000105">
    <property type="entry name" value="HCDH"/>
    <property type="match status" value="1"/>
</dbReference>
<dbReference type="RefSeq" id="WP_183362834.1">
    <property type="nucleotide sequence ID" value="NZ_BLXZ01000009.1"/>
</dbReference>